<feature type="region of interest" description="Disordered" evidence="1">
    <location>
        <begin position="1"/>
        <end position="38"/>
    </location>
</feature>
<dbReference type="AlphaFoldDB" id="A0A1H5QQD9"/>
<name>A0A1H5QQD9_9PSEU</name>
<organism evidence="2 3">
    <name type="scientific">Amycolatopsis pretoriensis</name>
    <dbReference type="NCBI Taxonomy" id="218821"/>
    <lineage>
        <taxon>Bacteria</taxon>
        <taxon>Bacillati</taxon>
        <taxon>Actinomycetota</taxon>
        <taxon>Actinomycetes</taxon>
        <taxon>Pseudonocardiales</taxon>
        <taxon>Pseudonocardiaceae</taxon>
        <taxon>Amycolatopsis</taxon>
    </lineage>
</organism>
<gene>
    <name evidence="2" type="ORF">SAMN05421837_104128</name>
</gene>
<evidence type="ECO:0000313" key="2">
    <source>
        <dbReference type="EMBL" id="SEF28362.1"/>
    </source>
</evidence>
<proteinExistence type="predicted"/>
<keyword evidence="3" id="KW-1185">Reference proteome</keyword>
<reference evidence="3" key="1">
    <citation type="submission" date="2016-10" db="EMBL/GenBank/DDBJ databases">
        <authorList>
            <person name="Varghese N."/>
            <person name="Submissions S."/>
        </authorList>
    </citation>
    <scope>NUCLEOTIDE SEQUENCE [LARGE SCALE GENOMIC DNA]</scope>
    <source>
        <strain evidence="3">DSM 44654</strain>
    </source>
</reference>
<protein>
    <submittedName>
        <fullName evidence="2">Uncharacterized protein</fullName>
    </submittedName>
</protein>
<feature type="compositionally biased region" description="Basic residues" evidence="1">
    <location>
        <begin position="1"/>
        <end position="23"/>
    </location>
</feature>
<accession>A0A1H5QQD9</accession>
<dbReference type="Proteomes" id="UP000198878">
    <property type="component" value="Unassembled WGS sequence"/>
</dbReference>
<sequence length="65" mass="7282">MVKSKRPKRGSRTRNAKITRSRRPAQATGRVSGEPSWPASFARGALYSLGKKAADWLIEWLQSLL</sequence>
<evidence type="ECO:0000256" key="1">
    <source>
        <dbReference type="SAM" id="MobiDB-lite"/>
    </source>
</evidence>
<evidence type="ECO:0000313" key="3">
    <source>
        <dbReference type="Proteomes" id="UP000198878"/>
    </source>
</evidence>
<dbReference type="EMBL" id="FNUJ01000004">
    <property type="protein sequence ID" value="SEF28362.1"/>
    <property type="molecule type" value="Genomic_DNA"/>
</dbReference>